<accession>A0A8B6EV30</accession>
<dbReference type="SMART" id="SM00408">
    <property type="entry name" value="IGc2"/>
    <property type="match status" value="1"/>
</dbReference>
<evidence type="ECO:0000313" key="4">
    <source>
        <dbReference type="EMBL" id="VDI40181.1"/>
    </source>
</evidence>
<name>A0A8B6EV30_MYTGA</name>
<dbReference type="InterPro" id="IPR036179">
    <property type="entry name" value="Ig-like_dom_sf"/>
</dbReference>
<dbReference type="PANTHER" id="PTHR10036:SF3">
    <property type="entry name" value="PROTEIN SLEEPLESS-RELATED"/>
    <property type="match status" value="1"/>
</dbReference>
<evidence type="ECO:0000259" key="3">
    <source>
        <dbReference type="PROSITE" id="PS50835"/>
    </source>
</evidence>
<keyword evidence="5" id="KW-1185">Reference proteome</keyword>
<dbReference type="Pfam" id="PF07679">
    <property type="entry name" value="I-set"/>
    <property type="match status" value="1"/>
</dbReference>
<evidence type="ECO:0000313" key="5">
    <source>
        <dbReference type="Proteomes" id="UP000596742"/>
    </source>
</evidence>
<keyword evidence="2" id="KW-1015">Disulfide bond</keyword>
<keyword evidence="1" id="KW-0732">Signal</keyword>
<dbReference type="InterPro" id="IPR007110">
    <property type="entry name" value="Ig-like_dom"/>
</dbReference>
<dbReference type="InterPro" id="IPR003598">
    <property type="entry name" value="Ig_sub2"/>
</dbReference>
<dbReference type="Proteomes" id="UP000596742">
    <property type="component" value="Unassembled WGS sequence"/>
</dbReference>
<dbReference type="InterPro" id="IPR013783">
    <property type="entry name" value="Ig-like_fold"/>
</dbReference>
<dbReference type="InterPro" id="IPR003599">
    <property type="entry name" value="Ig_sub"/>
</dbReference>
<dbReference type="SUPFAM" id="SSF48726">
    <property type="entry name" value="Immunoglobulin"/>
    <property type="match status" value="1"/>
</dbReference>
<dbReference type="PROSITE" id="PS50835">
    <property type="entry name" value="IG_LIKE"/>
    <property type="match status" value="1"/>
</dbReference>
<dbReference type="EMBL" id="UYJE01005773">
    <property type="protein sequence ID" value="VDI40181.1"/>
    <property type="molecule type" value="Genomic_DNA"/>
</dbReference>
<dbReference type="OrthoDB" id="5843172at2759"/>
<evidence type="ECO:0000256" key="2">
    <source>
        <dbReference type="ARBA" id="ARBA00023157"/>
    </source>
</evidence>
<dbReference type="AlphaFoldDB" id="A0A8B6EV30"/>
<gene>
    <name evidence="4" type="ORF">MGAL_10B002688</name>
</gene>
<reference evidence="4" key="1">
    <citation type="submission" date="2018-11" db="EMBL/GenBank/DDBJ databases">
        <authorList>
            <person name="Alioto T."/>
            <person name="Alioto T."/>
        </authorList>
    </citation>
    <scope>NUCLEOTIDE SEQUENCE</scope>
</reference>
<proteinExistence type="predicted"/>
<comment type="caution">
    <text evidence="4">The sequence shown here is derived from an EMBL/GenBank/DDBJ whole genome shotgun (WGS) entry which is preliminary data.</text>
</comment>
<organism evidence="4 5">
    <name type="scientific">Mytilus galloprovincialis</name>
    <name type="common">Mediterranean mussel</name>
    <dbReference type="NCBI Taxonomy" id="29158"/>
    <lineage>
        <taxon>Eukaryota</taxon>
        <taxon>Metazoa</taxon>
        <taxon>Spiralia</taxon>
        <taxon>Lophotrochozoa</taxon>
        <taxon>Mollusca</taxon>
        <taxon>Bivalvia</taxon>
        <taxon>Autobranchia</taxon>
        <taxon>Pteriomorphia</taxon>
        <taxon>Mytilida</taxon>
        <taxon>Mytiloidea</taxon>
        <taxon>Mytilidae</taxon>
        <taxon>Mytilinae</taxon>
        <taxon>Mytilus</taxon>
    </lineage>
</organism>
<dbReference type="InterPro" id="IPR013098">
    <property type="entry name" value="Ig_I-set"/>
</dbReference>
<protein>
    <recommendedName>
        <fullName evidence="3">Ig-like domain-containing protein</fullName>
    </recommendedName>
</protein>
<dbReference type="Gene3D" id="2.60.40.10">
    <property type="entry name" value="Immunoglobulins"/>
    <property type="match status" value="1"/>
</dbReference>
<sequence>MNNAIIIHKLIDRMTRICLLIIISFVVRSSIALICLDCRRIPQPYDCTTVTECSTNEVCYIEKYETSSGQKTWHLYNVGCKPLNSCTSSGPRLPVIGKRSTRKSVDTTTCHECCSDRNICNLEGHCGSANFPKPFGSTLCYDCPLSKSSNTCNQLTLCDIDSACSIKQTRNLLGEPRWMHGCSQKSQCSTIAHINPQGICSFCCDTELCNRNCTIKSTVATPPSTPTTATTTMAPTTPIRHAKIRCLEGVRLTSPLDTSIVTECGDHEVCAVERYVTNDGIIFYNVGCKDRQYCIANPLGPGKGDETLICRHCCDDKDLCNMNQCGARVNLPVGSTICYSCPLAMDANKCNHITLCDRDSACSIKQTQNLIGKPRWSHGCSEKTQCATIAQSNPQGICSFCCDTELCNRNCTIRSTIAPPPTTTTTTTTTMAPTTPIPLTAPIITQTVIRPTNIKYGDTVTIQCIATGNPKPTIDFMVKGRRLGANVHVDPTTHLLTISNFLPYDDGDYRCYAANLLGDVHTDFHIQGHP</sequence>
<dbReference type="SMART" id="SM00409">
    <property type="entry name" value="IG"/>
    <property type="match status" value="1"/>
</dbReference>
<dbReference type="PANTHER" id="PTHR10036">
    <property type="entry name" value="CD59 GLYCOPROTEIN"/>
    <property type="match status" value="1"/>
</dbReference>
<evidence type="ECO:0000256" key="1">
    <source>
        <dbReference type="ARBA" id="ARBA00022729"/>
    </source>
</evidence>
<feature type="domain" description="Ig-like" evidence="3">
    <location>
        <begin position="442"/>
        <end position="527"/>
    </location>
</feature>